<comment type="catalytic activity">
    <reaction evidence="6">
        <text>Endohydrolysis of (1-&gt;4)-alpha-D-glucosidic linkages in polysaccharides containing three or more (1-&gt;4)-alpha-linked D-glucose units.</text>
        <dbReference type="EC" id="3.2.1.1"/>
    </reaction>
</comment>
<dbReference type="AlphaFoldDB" id="E0RN69"/>
<evidence type="ECO:0000256" key="3">
    <source>
        <dbReference type="ARBA" id="ARBA00023277"/>
    </source>
</evidence>
<proteinExistence type="inferred from homology"/>
<comment type="similarity">
    <text evidence="1 5">Belongs to the glycosyl hydrolase 13 family.</text>
</comment>
<evidence type="ECO:0000256" key="1">
    <source>
        <dbReference type="ARBA" id="ARBA00008061"/>
    </source>
</evidence>
<dbReference type="EMBL" id="CP001698">
    <property type="protein sequence ID" value="ADN02538.1"/>
    <property type="molecule type" value="Genomic_DNA"/>
</dbReference>
<name>E0RN69_WINT6</name>
<dbReference type="RefSeq" id="WP_013314377.1">
    <property type="nucleotide sequence ID" value="NC_014484.1"/>
</dbReference>
<dbReference type="Gene3D" id="3.20.20.80">
    <property type="entry name" value="Glycosidases"/>
    <property type="match status" value="1"/>
</dbReference>
<dbReference type="InterPro" id="IPR013780">
    <property type="entry name" value="Glyco_hydro_b"/>
</dbReference>
<dbReference type="CAZy" id="GH13">
    <property type="family name" value="Glycoside Hydrolase Family 13"/>
</dbReference>
<keyword evidence="4 6" id="KW-0326">Glycosidase</keyword>
<dbReference type="Proteomes" id="UP000001296">
    <property type="component" value="Chromosome"/>
</dbReference>
<dbReference type="SUPFAM" id="SSF51445">
    <property type="entry name" value="(Trans)glycosidases"/>
    <property type="match status" value="1"/>
</dbReference>
<reference key="1">
    <citation type="submission" date="2009-08" db="EMBL/GenBank/DDBJ databases">
        <title>The genome sequence of Spirochaeta thermophila DSM6192.</title>
        <authorList>
            <person name="Angelov A."/>
            <person name="Mientus M."/>
            <person name="Wittenberg S."/>
            <person name="Lehmann R."/>
            <person name="Liesegang H."/>
            <person name="Daniel R."/>
            <person name="Liebl W."/>
        </authorList>
    </citation>
    <scope>NUCLEOTIDE SEQUENCE</scope>
    <source>
        <strain>DSM 6192</strain>
    </source>
</reference>
<evidence type="ECO:0000259" key="8">
    <source>
        <dbReference type="SMART" id="SM00810"/>
    </source>
</evidence>
<feature type="domain" description="Alpha-amylase C-terminal beta-sheet" evidence="8">
    <location>
        <begin position="377"/>
        <end position="436"/>
    </location>
</feature>
<dbReference type="SMART" id="SM00642">
    <property type="entry name" value="Aamy"/>
    <property type="match status" value="1"/>
</dbReference>
<evidence type="ECO:0000259" key="7">
    <source>
        <dbReference type="SMART" id="SM00642"/>
    </source>
</evidence>
<dbReference type="SUPFAM" id="SSF51011">
    <property type="entry name" value="Glycosyl hydrolase domain"/>
    <property type="match status" value="1"/>
</dbReference>
<dbReference type="PaxDb" id="665571-STHERM_c15980"/>
<dbReference type="PRINTS" id="PR00110">
    <property type="entry name" value="ALPHAAMYLASE"/>
</dbReference>
<reference evidence="9 10" key="2">
    <citation type="journal article" date="2010" name="J. Bacteriol.">
        <title>Genome sequence of the polysaccharide-degrading, thermophilic anaerobe Spirochaeta thermophila DSM 6192.</title>
        <authorList>
            <person name="Angelov A."/>
            <person name="Liebl S."/>
            <person name="Ballschmiter M."/>
            <person name="Bomeke M."/>
            <person name="Lehmann R."/>
            <person name="Liesegang H."/>
            <person name="Daniel R."/>
            <person name="Liebl W."/>
        </authorList>
    </citation>
    <scope>NUCLEOTIDE SEQUENCE [LARGE SCALE GENOMIC DNA]</scope>
    <source>
        <strain evidence="10">ATCC 49972 / DSM 6192 / RI 19.B1</strain>
    </source>
</reference>
<dbReference type="InterPro" id="IPR006046">
    <property type="entry name" value="Alpha_amylase"/>
</dbReference>
<evidence type="ECO:0000256" key="4">
    <source>
        <dbReference type="ARBA" id="ARBA00023295"/>
    </source>
</evidence>
<evidence type="ECO:0000256" key="2">
    <source>
        <dbReference type="ARBA" id="ARBA00022801"/>
    </source>
</evidence>
<dbReference type="GO" id="GO:0004556">
    <property type="term" value="F:alpha-amylase activity"/>
    <property type="evidence" value="ECO:0007669"/>
    <property type="project" value="UniProtKB-UniRule"/>
</dbReference>
<dbReference type="KEGG" id="sta:STHERM_c15980"/>
<dbReference type="EC" id="3.2.1.1" evidence="6"/>
<dbReference type="SMR" id="E0RN69"/>
<dbReference type="PANTHER" id="PTHR43447">
    <property type="entry name" value="ALPHA-AMYLASE"/>
    <property type="match status" value="1"/>
</dbReference>
<accession>E0RN69</accession>
<keyword evidence="2 6" id="KW-0378">Hydrolase</keyword>
<dbReference type="Pfam" id="PF00128">
    <property type="entry name" value="Alpha-amylase"/>
    <property type="match status" value="1"/>
</dbReference>
<sequence length="437" mass="49508">MRRDRRDLWLPLLFLILLITGCPTHYDEEGGEVSRAAYFGSRADVMLQGFHWESHQSSIPWWDVIAQNADTIASAGFTVVWLPPPSDAASDEGYLPREWYNLSSSYGEQSQLTSAISALHRRGIKVLADIVVNHRVGTYDWADFSDPAFDDNARAVTSDDEWGYGTGNPDTGDGFSAARDLDHTYYDVQDEIIYWLSWLKHSMGFDGWRYDYVRGYSGYYVGIYNDATSPYLSVGELWPDITGDYYASGDAVNYHRQRLMDWIDATGGKSMVFDFTTKWQLQLAVERSEYWRLVDSQGKPIGAIGWWPQMSVTFIDNHDTGPSPGGGQNLWPFPSDKVEEGYAYILTHPGVPCVYWPHFFDWGSDLRNKISTLIQIRRNKGITSTSSVDVLAADSGKYVARIDDVLIVKIGPDLSYNPSSEWTLTAYGNDWAVWTKE</sequence>
<gene>
    <name evidence="9" type="ordered locus">STHERM_c15980</name>
</gene>
<keyword evidence="3 6" id="KW-0119">Carbohydrate metabolism</keyword>
<dbReference type="CDD" id="cd11314">
    <property type="entry name" value="AmyAc_arch_bac_plant_AmyA"/>
    <property type="match status" value="1"/>
</dbReference>
<dbReference type="Pfam" id="PF07821">
    <property type="entry name" value="Alpha-amyl_C2"/>
    <property type="match status" value="1"/>
</dbReference>
<evidence type="ECO:0000313" key="9">
    <source>
        <dbReference type="EMBL" id="ADN02538.1"/>
    </source>
</evidence>
<feature type="domain" description="Glycosyl hydrolase family 13 catalytic" evidence="7">
    <location>
        <begin position="44"/>
        <end position="377"/>
    </location>
</feature>
<dbReference type="InterPro" id="IPR006047">
    <property type="entry name" value="GH13_cat_dom"/>
</dbReference>
<dbReference type="HOGENOM" id="CLU_030069_1_0_12"/>
<dbReference type="eggNOG" id="COG0366">
    <property type="taxonomic scope" value="Bacteria"/>
</dbReference>
<protein>
    <recommendedName>
        <fullName evidence="6">Alpha-amylase</fullName>
        <ecNumber evidence="6">3.2.1.1</ecNumber>
    </recommendedName>
</protein>
<evidence type="ECO:0000256" key="6">
    <source>
        <dbReference type="RuleBase" id="RU361134"/>
    </source>
</evidence>
<dbReference type="Gene3D" id="2.60.40.1180">
    <property type="entry name" value="Golgi alpha-mannosidase II"/>
    <property type="match status" value="1"/>
</dbReference>
<dbReference type="GO" id="GO:0005509">
    <property type="term" value="F:calcium ion binding"/>
    <property type="evidence" value="ECO:0007669"/>
    <property type="project" value="InterPro"/>
</dbReference>
<dbReference type="GO" id="GO:0005975">
    <property type="term" value="P:carbohydrate metabolic process"/>
    <property type="evidence" value="ECO:0007669"/>
    <property type="project" value="InterPro"/>
</dbReference>
<dbReference type="InterPro" id="IPR017853">
    <property type="entry name" value="GH"/>
</dbReference>
<evidence type="ECO:0000256" key="5">
    <source>
        <dbReference type="RuleBase" id="RU003615"/>
    </source>
</evidence>
<dbReference type="SMART" id="SM00810">
    <property type="entry name" value="Alpha-amyl_C2"/>
    <property type="match status" value="1"/>
</dbReference>
<dbReference type="InterPro" id="IPR012850">
    <property type="entry name" value="A-amylase_bs_C"/>
</dbReference>
<organism evidence="9 10">
    <name type="scientific">Winmispira thermophila (strain ATCC 49972 / DSM 6192 / RI 19.B1)</name>
    <name type="common">Spirochaeta thermophila</name>
    <dbReference type="NCBI Taxonomy" id="665571"/>
    <lineage>
        <taxon>Bacteria</taxon>
        <taxon>Pseudomonadati</taxon>
        <taxon>Spirochaetota</taxon>
        <taxon>Spirochaetia</taxon>
        <taxon>Winmispirales</taxon>
        <taxon>Winmispiraceae</taxon>
        <taxon>Winmispira</taxon>
    </lineage>
</organism>
<evidence type="ECO:0000313" key="10">
    <source>
        <dbReference type="Proteomes" id="UP000001296"/>
    </source>
</evidence>
<dbReference type="PROSITE" id="PS51257">
    <property type="entry name" value="PROKAR_LIPOPROTEIN"/>
    <property type="match status" value="1"/>
</dbReference>